<comment type="caution">
    <text evidence="2">The sequence shown here is derived from an EMBL/GenBank/DDBJ whole genome shotgun (WGS) entry which is preliminary data.</text>
</comment>
<dbReference type="InterPro" id="IPR002048">
    <property type="entry name" value="EF_hand_dom"/>
</dbReference>
<dbReference type="Gene3D" id="1.10.238.10">
    <property type="entry name" value="EF-hand"/>
    <property type="match status" value="1"/>
</dbReference>
<evidence type="ECO:0000259" key="1">
    <source>
        <dbReference type="PROSITE" id="PS50222"/>
    </source>
</evidence>
<accession>A0A8T3C8R2</accession>
<organism evidence="2 3">
    <name type="scientific">Dendrobium nobile</name>
    <name type="common">Orchid</name>
    <dbReference type="NCBI Taxonomy" id="94219"/>
    <lineage>
        <taxon>Eukaryota</taxon>
        <taxon>Viridiplantae</taxon>
        <taxon>Streptophyta</taxon>
        <taxon>Embryophyta</taxon>
        <taxon>Tracheophyta</taxon>
        <taxon>Spermatophyta</taxon>
        <taxon>Magnoliopsida</taxon>
        <taxon>Liliopsida</taxon>
        <taxon>Asparagales</taxon>
        <taxon>Orchidaceae</taxon>
        <taxon>Epidendroideae</taxon>
        <taxon>Malaxideae</taxon>
        <taxon>Dendrobiinae</taxon>
        <taxon>Dendrobium</taxon>
    </lineage>
</organism>
<dbReference type="OrthoDB" id="1716625at2759"/>
<proteinExistence type="predicted"/>
<dbReference type="InterPro" id="IPR000261">
    <property type="entry name" value="EH_dom"/>
</dbReference>
<evidence type="ECO:0000313" key="2">
    <source>
        <dbReference type="EMBL" id="KAI0530928.1"/>
    </source>
</evidence>
<protein>
    <recommendedName>
        <fullName evidence="1">EF-hand domain-containing protein</fullName>
    </recommendedName>
</protein>
<evidence type="ECO:0000313" key="3">
    <source>
        <dbReference type="Proteomes" id="UP000829196"/>
    </source>
</evidence>
<dbReference type="EMBL" id="JAGYWB010000001">
    <property type="protein sequence ID" value="KAI0530928.1"/>
    <property type="molecule type" value="Genomic_DNA"/>
</dbReference>
<dbReference type="Proteomes" id="UP000829196">
    <property type="component" value="Unassembled WGS sequence"/>
</dbReference>
<dbReference type="Pfam" id="PF12763">
    <property type="entry name" value="EH"/>
    <property type="match status" value="1"/>
</dbReference>
<reference evidence="2" key="1">
    <citation type="journal article" date="2022" name="Front. Genet.">
        <title>Chromosome-Scale Assembly of the Dendrobium nobile Genome Provides Insights Into the Molecular Mechanism of the Biosynthesis of the Medicinal Active Ingredient of Dendrobium.</title>
        <authorList>
            <person name="Xu Q."/>
            <person name="Niu S.-C."/>
            <person name="Li K.-L."/>
            <person name="Zheng P.-J."/>
            <person name="Zhang X.-J."/>
            <person name="Jia Y."/>
            <person name="Liu Y."/>
            <person name="Niu Y.-X."/>
            <person name="Yu L.-H."/>
            <person name="Chen D.-F."/>
            <person name="Zhang G.-Q."/>
        </authorList>
    </citation>
    <scope>NUCLEOTIDE SEQUENCE</scope>
    <source>
        <tissue evidence="2">Leaf</tissue>
    </source>
</reference>
<dbReference type="PROSITE" id="PS50222">
    <property type="entry name" value="EF_HAND_2"/>
    <property type="match status" value="1"/>
</dbReference>
<dbReference type="SUPFAM" id="SSF47473">
    <property type="entry name" value="EF-hand"/>
    <property type="match status" value="1"/>
</dbReference>
<dbReference type="AlphaFoldDB" id="A0A8T3C8R2"/>
<gene>
    <name evidence="2" type="ORF">KFK09_000476</name>
</gene>
<keyword evidence="3" id="KW-1185">Reference proteome</keyword>
<feature type="domain" description="EF-hand" evidence="1">
    <location>
        <begin position="14"/>
        <end position="49"/>
    </location>
</feature>
<dbReference type="GO" id="GO:0005509">
    <property type="term" value="F:calcium ion binding"/>
    <property type="evidence" value="ECO:0007669"/>
    <property type="project" value="InterPro"/>
</dbReference>
<name>A0A8T3C8R2_DENNO</name>
<dbReference type="InterPro" id="IPR011992">
    <property type="entry name" value="EF-hand-dom_pair"/>
</dbReference>
<sequence>MGNDAIRFFGMSKLTGPELKQVWAISDSKRQGFLSFNEFIIAMQARNEITADILNNIDIQSLKPPQMDGLDVLLAKNRPSPKKSALDLDGRFSFKRISPHNFWVLESPLVIKEGGLIAKYNPLPESGKGKDVILVLNKIPKSPLSVIISGANDKEASSSGSNFIDILENDKGTDNEDVEIKEGDEHGVSQDLNLIVEPLVAQNSNFDFNPSQYLVAENNADIADNSLVIDPFENEVISVDHPLIAKDLKILNSNFEIPQIQEEYKEADNSETKLFADQTSNDLLTKSKFVEVQNSILTPTNAARTFETDDINEGTKDFQIKRNSPLNGVLYFLFGYLKDILTYSFKWKKTLPFRDVFSSLEFNVDSPLSDAPLSESAALIELDKKLSPKINCAVEGIAEWLNLDC</sequence>